<dbReference type="AlphaFoldDB" id="A0A2M7SFR8"/>
<reference evidence="5" key="1">
    <citation type="submission" date="2017-09" db="EMBL/GenBank/DDBJ databases">
        <title>Depth-based differentiation of microbial function through sediment-hosted aquifers and enrichment of novel symbionts in the deep terrestrial subsurface.</title>
        <authorList>
            <person name="Probst A.J."/>
            <person name="Ladd B."/>
            <person name="Jarett J.K."/>
            <person name="Geller-Mcgrath D.E."/>
            <person name="Sieber C.M.K."/>
            <person name="Emerson J.B."/>
            <person name="Anantharaman K."/>
            <person name="Thomas B.C."/>
            <person name="Malmstrom R."/>
            <person name="Stieglmeier M."/>
            <person name="Klingl A."/>
            <person name="Woyke T."/>
            <person name="Ryan C.M."/>
            <person name="Banfield J.F."/>
        </authorList>
    </citation>
    <scope>NUCLEOTIDE SEQUENCE [LARGE SCALE GENOMIC DNA]</scope>
</reference>
<dbReference type="Gene3D" id="3.90.550.10">
    <property type="entry name" value="Spore Coat Polysaccharide Biosynthesis Protein SpsA, Chain A"/>
    <property type="match status" value="1"/>
</dbReference>
<evidence type="ECO:0000256" key="1">
    <source>
        <dbReference type="ARBA" id="ARBA00022679"/>
    </source>
</evidence>
<dbReference type="InterPro" id="IPR027791">
    <property type="entry name" value="Galactosyl_T_C"/>
</dbReference>
<dbReference type="InterPro" id="IPR029044">
    <property type="entry name" value="Nucleotide-diphossugar_trans"/>
</dbReference>
<dbReference type="Pfam" id="PF02709">
    <property type="entry name" value="Glyco_transf_7C"/>
    <property type="match status" value="1"/>
</dbReference>
<dbReference type="GO" id="GO:0016740">
    <property type="term" value="F:transferase activity"/>
    <property type="evidence" value="ECO:0007669"/>
    <property type="project" value="UniProtKB-KW"/>
</dbReference>
<protein>
    <submittedName>
        <fullName evidence="4">Glycosyl transferase family 2</fullName>
    </submittedName>
</protein>
<dbReference type="PANTHER" id="PTHR43685:SF3">
    <property type="entry name" value="SLR2126 PROTEIN"/>
    <property type="match status" value="1"/>
</dbReference>
<feature type="domain" description="Galactosyltransferase C-terminal" evidence="3">
    <location>
        <begin position="151"/>
        <end position="202"/>
    </location>
</feature>
<evidence type="ECO:0000313" key="5">
    <source>
        <dbReference type="Proteomes" id="UP000229307"/>
    </source>
</evidence>
<dbReference type="Pfam" id="PF00535">
    <property type="entry name" value="Glycos_transf_2"/>
    <property type="match status" value="1"/>
</dbReference>
<dbReference type="InterPro" id="IPR001173">
    <property type="entry name" value="Glyco_trans_2-like"/>
</dbReference>
<evidence type="ECO:0000259" key="3">
    <source>
        <dbReference type="Pfam" id="PF02709"/>
    </source>
</evidence>
<dbReference type="SUPFAM" id="SSF53448">
    <property type="entry name" value="Nucleotide-diphospho-sugar transferases"/>
    <property type="match status" value="1"/>
</dbReference>
<keyword evidence="1 4" id="KW-0808">Transferase</keyword>
<proteinExistence type="predicted"/>
<name>A0A2M7SFR8_9BACT</name>
<sequence length="307" mass="35800">MEPTGSVIVPTYNRAGIINRILSCLIDQDCDFNYEIIIADDGSTDSTSFITEETARSVNRRSGIQCKIEYLRLPKRGAAFARNEGVKKSRGEIIFFVDSDVFVKKNFLREHFAYHQKYINVIVQGPVIRTYDIEDPFRPGRNVLTDSSSAFFDTCNVSIRKKHLEKAGYFDEEFTFYGWEDLELGLRLKKQGIKLKKNPSAVGYHFQSLFVPADLEARENKERNRAAGAVLFCNKNPSFEVKLMTQNLPVFFMLEKALSSVRFLLPKKEQCFSFFRKYHKRTFYPAVVDFYFYIRYLRYLSEENKKN</sequence>
<evidence type="ECO:0000313" key="4">
    <source>
        <dbReference type="EMBL" id="PIZ18311.1"/>
    </source>
</evidence>
<comment type="caution">
    <text evidence="4">The sequence shown here is derived from an EMBL/GenBank/DDBJ whole genome shotgun (WGS) entry which is preliminary data.</text>
</comment>
<dbReference type="PANTHER" id="PTHR43685">
    <property type="entry name" value="GLYCOSYLTRANSFERASE"/>
    <property type="match status" value="1"/>
</dbReference>
<evidence type="ECO:0000259" key="2">
    <source>
        <dbReference type="Pfam" id="PF00535"/>
    </source>
</evidence>
<gene>
    <name evidence="4" type="ORF">COY52_00085</name>
</gene>
<dbReference type="InterPro" id="IPR050834">
    <property type="entry name" value="Glycosyltransf_2"/>
</dbReference>
<feature type="domain" description="Glycosyltransferase 2-like" evidence="2">
    <location>
        <begin position="6"/>
        <end position="146"/>
    </location>
</feature>
<dbReference type="EMBL" id="PFMR01000003">
    <property type="protein sequence ID" value="PIZ18311.1"/>
    <property type="molecule type" value="Genomic_DNA"/>
</dbReference>
<accession>A0A2M7SFR8</accession>
<organism evidence="4 5">
    <name type="scientific">Candidatus Desantisbacteria bacterium CG_4_10_14_0_8_um_filter_48_22</name>
    <dbReference type="NCBI Taxonomy" id="1974543"/>
    <lineage>
        <taxon>Bacteria</taxon>
        <taxon>Candidatus Desantisiibacteriota</taxon>
    </lineage>
</organism>
<dbReference type="Proteomes" id="UP000229307">
    <property type="component" value="Unassembled WGS sequence"/>
</dbReference>